<dbReference type="GO" id="GO:0008270">
    <property type="term" value="F:zinc ion binding"/>
    <property type="evidence" value="ECO:0007669"/>
    <property type="project" value="InterPro"/>
</dbReference>
<evidence type="ECO:0000313" key="3">
    <source>
        <dbReference type="Proteomes" id="UP000307244"/>
    </source>
</evidence>
<name>A0A4U1CKX4_9SPHI</name>
<dbReference type="OrthoDB" id="9816185at2"/>
<evidence type="ECO:0000259" key="1">
    <source>
        <dbReference type="Pfam" id="PF01844"/>
    </source>
</evidence>
<dbReference type="Pfam" id="PF01844">
    <property type="entry name" value="HNH"/>
    <property type="match status" value="1"/>
</dbReference>
<keyword evidence="2" id="KW-0540">Nuclease</keyword>
<dbReference type="Gene3D" id="1.10.30.50">
    <property type="match status" value="1"/>
</dbReference>
<dbReference type="InterPro" id="IPR002711">
    <property type="entry name" value="HNH"/>
</dbReference>
<keyword evidence="2" id="KW-0255">Endonuclease</keyword>
<dbReference type="Proteomes" id="UP000307244">
    <property type="component" value="Unassembled WGS sequence"/>
</dbReference>
<keyword evidence="2" id="KW-0378">Hydrolase</keyword>
<dbReference type="InterPro" id="IPR003615">
    <property type="entry name" value="HNH_nuc"/>
</dbReference>
<dbReference type="CDD" id="cd00085">
    <property type="entry name" value="HNHc"/>
    <property type="match status" value="1"/>
</dbReference>
<dbReference type="RefSeq" id="WP_136835821.1">
    <property type="nucleotide sequence ID" value="NZ_SWBQ01000002.1"/>
</dbReference>
<dbReference type="EMBL" id="SWBQ01000002">
    <property type="protein sequence ID" value="TKC07492.1"/>
    <property type="molecule type" value="Genomic_DNA"/>
</dbReference>
<proteinExistence type="predicted"/>
<feature type="domain" description="HNH" evidence="1">
    <location>
        <begin position="37"/>
        <end position="86"/>
    </location>
</feature>
<dbReference type="GO" id="GO:0004519">
    <property type="term" value="F:endonuclease activity"/>
    <property type="evidence" value="ECO:0007669"/>
    <property type="project" value="UniProtKB-KW"/>
</dbReference>
<organism evidence="2 3">
    <name type="scientific">Pedobacter frigoris</name>
    <dbReference type="NCBI Taxonomy" id="2571272"/>
    <lineage>
        <taxon>Bacteria</taxon>
        <taxon>Pseudomonadati</taxon>
        <taxon>Bacteroidota</taxon>
        <taxon>Sphingobacteriia</taxon>
        <taxon>Sphingobacteriales</taxon>
        <taxon>Sphingobacteriaceae</taxon>
        <taxon>Pedobacter</taxon>
    </lineage>
</organism>
<dbReference type="AlphaFoldDB" id="A0A4U1CKX4"/>
<protein>
    <submittedName>
        <fullName evidence="2">HNH endonuclease</fullName>
    </submittedName>
</protein>
<sequence>MRPLDKGLCPTENNVEIVVTDYTHWRNHLIQRIGYYCAYCNIPLSHSLNVEHVVPKNPHDGDPVGDVLTWENMLLACGPCNNAKSNNPVDFSKLYFPEENNTLLAFDVSTHTDNPQASIIVPKLGLTHGQTEKADNTINLLGLTDVDNRPNIVDIRWKRRRGALIAAEASLDLFNRIKQVAPDDIETAGKYIAINAAEIGFFIVWFKVFANEPIVIKHLTDTELIPGTAQSCFDAEQDYNLINRNPENEIDPI</sequence>
<accession>A0A4U1CKX4</accession>
<reference evidence="2 3" key="1">
    <citation type="submission" date="2019-04" db="EMBL/GenBank/DDBJ databases">
        <title>Pedobacter sp. RP-3-15 sp. nov., isolated from Arctic soil.</title>
        <authorList>
            <person name="Dahal R.H."/>
            <person name="Kim D.-U."/>
        </authorList>
    </citation>
    <scope>NUCLEOTIDE SEQUENCE [LARGE SCALE GENOMIC DNA]</scope>
    <source>
        <strain evidence="2 3">RP-3-15</strain>
    </source>
</reference>
<dbReference type="GO" id="GO:0003676">
    <property type="term" value="F:nucleic acid binding"/>
    <property type="evidence" value="ECO:0007669"/>
    <property type="project" value="InterPro"/>
</dbReference>
<gene>
    <name evidence="2" type="ORF">FA047_09610</name>
</gene>
<evidence type="ECO:0000313" key="2">
    <source>
        <dbReference type="EMBL" id="TKC07492.1"/>
    </source>
</evidence>
<keyword evidence="3" id="KW-1185">Reference proteome</keyword>
<comment type="caution">
    <text evidence="2">The sequence shown here is derived from an EMBL/GenBank/DDBJ whole genome shotgun (WGS) entry which is preliminary data.</text>
</comment>